<dbReference type="Pfam" id="PF00106">
    <property type="entry name" value="adh_short"/>
    <property type="match status" value="1"/>
</dbReference>
<accession>A0A7L9WPG1</accession>
<reference evidence="4 5" key="1">
    <citation type="submission" date="2019-10" db="EMBL/GenBank/DDBJ databases">
        <title>Pseudopuniceibacterium sp. HQ09 islated from Antarctica.</title>
        <authorList>
            <person name="Liao L."/>
            <person name="Su S."/>
            <person name="Chen B."/>
            <person name="Yu Y."/>
        </authorList>
    </citation>
    <scope>NUCLEOTIDE SEQUENCE [LARGE SCALE GENOMIC DNA]</scope>
    <source>
        <strain evidence="4 5">HQ09</strain>
    </source>
</reference>
<name>A0A7L9WPG1_9RHOB</name>
<sequence length="247" mass="26954">MAPRSLQGKTYWIIGASEGLGRTIAREMSRLGAQVILSARTEDRLKDLAADIPGAQVLPMDVSDLDSVKAAVEVGSKADGLIYCVGQYDPMTAQEWNPDKAEQICEANFMGAMRVLGRTVPGWAARDYGHIVLIGSLAGFKGLPGAIGYGASKAALRHLAEDMYIDLQGTGVQVQVANPGFIRTRLTSKNEFSMPQLMDPQEAAYYVMGLIRDPGTRQISFPRPFAWVFTVLGRILPFRLYARIVSD</sequence>
<keyword evidence="5" id="KW-1185">Reference proteome</keyword>
<dbReference type="InterPro" id="IPR002347">
    <property type="entry name" value="SDR_fam"/>
</dbReference>
<dbReference type="AlphaFoldDB" id="A0A7L9WPG1"/>
<evidence type="ECO:0000256" key="1">
    <source>
        <dbReference type="ARBA" id="ARBA00006484"/>
    </source>
</evidence>
<dbReference type="InterPro" id="IPR036291">
    <property type="entry name" value="NAD(P)-bd_dom_sf"/>
</dbReference>
<gene>
    <name evidence="4" type="ORF">F3W81_16370</name>
</gene>
<proteinExistence type="inferred from homology"/>
<dbReference type="RefSeq" id="WP_193080302.1">
    <property type="nucleotide sequence ID" value="NZ_CP045201.1"/>
</dbReference>
<dbReference type="SMART" id="SM00822">
    <property type="entry name" value="PKS_KR"/>
    <property type="match status" value="1"/>
</dbReference>
<dbReference type="Proteomes" id="UP000594118">
    <property type="component" value="Chromosome"/>
</dbReference>
<evidence type="ECO:0000313" key="4">
    <source>
        <dbReference type="EMBL" id="QOL82265.1"/>
    </source>
</evidence>
<dbReference type="PANTHER" id="PTHR44196:SF1">
    <property type="entry name" value="DEHYDROGENASE_REDUCTASE SDR FAMILY MEMBER 7B"/>
    <property type="match status" value="1"/>
</dbReference>
<evidence type="ECO:0000256" key="2">
    <source>
        <dbReference type="ARBA" id="ARBA00023002"/>
    </source>
</evidence>
<feature type="domain" description="Ketoreductase" evidence="3">
    <location>
        <begin position="9"/>
        <end position="185"/>
    </location>
</feature>
<dbReference type="EMBL" id="CP045201">
    <property type="protein sequence ID" value="QOL82265.1"/>
    <property type="molecule type" value="Genomic_DNA"/>
</dbReference>
<organism evidence="4 5">
    <name type="scientific">Pseudooceanicola spongiae</name>
    <dbReference type="NCBI Taxonomy" id="2613965"/>
    <lineage>
        <taxon>Bacteria</taxon>
        <taxon>Pseudomonadati</taxon>
        <taxon>Pseudomonadota</taxon>
        <taxon>Alphaproteobacteria</taxon>
        <taxon>Rhodobacterales</taxon>
        <taxon>Paracoccaceae</taxon>
        <taxon>Pseudooceanicola</taxon>
    </lineage>
</organism>
<dbReference type="PRINTS" id="PR00081">
    <property type="entry name" value="GDHRDH"/>
</dbReference>
<dbReference type="GO" id="GO:0016020">
    <property type="term" value="C:membrane"/>
    <property type="evidence" value="ECO:0007669"/>
    <property type="project" value="TreeGrafter"/>
</dbReference>
<dbReference type="Gene3D" id="3.40.50.720">
    <property type="entry name" value="NAD(P)-binding Rossmann-like Domain"/>
    <property type="match status" value="1"/>
</dbReference>
<keyword evidence="2" id="KW-0560">Oxidoreductase</keyword>
<evidence type="ECO:0000313" key="5">
    <source>
        <dbReference type="Proteomes" id="UP000594118"/>
    </source>
</evidence>
<dbReference type="PANTHER" id="PTHR44196">
    <property type="entry name" value="DEHYDROGENASE/REDUCTASE SDR FAMILY MEMBER 7B"/>
    <property type="match status" value="1"/>
</dbReference>
<comment type="similarity">
    <text evidence="1">Belongs to the short-chain dehydrogenases/reductases (SDR) family.</text>
</comment>
<dbReference type="GO" id="GO:0016491">
    <property type="term" value="F:oxidoreductase activity"/>
    <property type="evidence" value="ECO:0007669"/>
    <property type="project" value="UniProtKB-KW"/>
</dbReference>
<evidence type="ECO:0000259" key="3">
    <source>
        <dbReference type="SMART" id="SM00822"/>
    </source>
</evidence>
<dbReference type="KEGG" id="pshq:F3W81_16370"/>
<dbReference type="InterPro" id="IPR057326">
    <property type="entry name" value="KR_dom"/>
</dbReference>
<dbReference type="SUPFAM" id="SSF51735">
    <property type="entry name" value="NAD(P)-binding Rossmann-fold domains"/>
    <property type="match status" value="1"/>
</dbReference>
<protein>
    <submittedName>
        <fullName evidence="4">SDR family NAD(P)-dependent oxidoreductase</fullName>
    </submittedName>
</protein>